<dbReference type="AlphaFoldDB" id="A0AAV4R7Z2"/>
<organism evidence="2 3">
    <name type="scientific">Caerostris extrusa</name>
    <name type="common">Bark spider</name>
    <name type="synonym">Caerostris bankana</name>
    <dbReference type="NCBI Taxonomy" id="172846"/>
    <lineage>
        <taxon>Eukaryota</taxon>
        <taxon>Metazoa</taxon>
        <taxon>Ecdysozoa</taxon>
        <taxon>Arthropoda</taxon>
        <taxon>Chelicerata</taxon>
        <taxon>Arachnida</taxon>
        <taxon>Araneae</taxon>
        <taxon>Araneomorphae</taxon>
        <taxon>Entelegynae</taxon>
        <taxon>Araneoidea</taxon>
        <taxon>Araneidae</taxon>
        <taxon>Caerostris</taxon>
    </lineage>
</organism>
<reference evidence="2 3" key="1">
    <citation type="submission" date="2021-06" db="EMBL/GenBank/DDBJ databases">
        <title>Caerostris extrusa draft genome.</title>
        <authorList>
            <person name="Kono N."/>
            <person name="Arakawa K."/>
        </authorList>
    </citation>
    <scope>NUCLEOTIDE SEQUENCE [LARGE SCALE GENOMIC DNA]</scope>
</reference>
<evidence type="ECO:0000313" key="3">
    <source>
        <dbReference type="Proteomes" id="UP001054945"/>
    </source>
</evidence>
<protein>
    <recommendedName>
        <fullName evidence="4">Gag-like protein</fullName>
    </recommendedName>
</protein>
<sequence length="199" mass="23377">MSMQTIPTEESYKIPSKRLTCRDQTQDPKIQGPEIRNQYSPLSQMDAENSEAIPERKKQIPPFFITPMHHGQKPAKVTVEKYRGRNIVSQCQRFYGFYHSSENCFLKVHCGVCAGDHPTNECKLQPDAVRKCVNCQGNHAAFYRGCPKFPRRNPPQQKRIYPTPRKDQNQNFLRRKSNKPSSHTRRRKTHLRKYHQRPK</sequence>
<feature type="region of interest" description="Disordered" evidence="1">
    <location>
        <begin position="1"/>
        <end position="40"/>
    </location>
</feature>
<keyword evidence="3" id="KW-1185">Reference proteome</keyword>
<feature type="region of interest" description="Disordered" evidence="1">
    <location>
        <begin position="146"/>
        <end position="199"/>
    </location>
</feature>
<name>A0AAV4R7Z2_CAEEX</name>
<dbReference type="Proteomes" id="UP001054945">
    <property type="component" value="Unassembled WGS sequence"/>
</dbReference>
<evidence type="ECO:0000256" key="1">
    <source>
        <dbReference type="SAM" id="MobiDB-lite"/>
    </source>
</evidence>
<accession>A0AAV4R7Z2</accession>
<evidence type="ECO:0000313" key="2">
    <source>
        <dbReference type="EMBL" id="GIY17086.1"/>
    </source>
</evidence>
<proteinExistence type="predicted"/>
<evidence type="ECO:0008006" key="4">
    <source>
        <dbReference type="Google" id="ProtNLM"/>
    </source>
</evidence>
<feature type="compositionally biased region" description="Basic residues" evidence="1">
    <location>
        <begin position="173"/>
        <end position="199"/>
    </location>
</feature>
<dbReference type="EMBL" id="BPLR01007462">
    <property type="protein sequence ID" value="GIY17086.1"/>
    <property type="molecule type" value="Genomic_DNA"/>
</dbReference>
<comment type="caution">
    <text evidence="2">The sequence shown here is derived from an EMBL/GenBank/DDBJ whole genome shotgun (WGS) entry which is preliminary data.</text>
</comment>
<gene>
    <name evidence="2" type="ORF">CEXT_57071</name>
</gene>